<dbReference type="EMBL" id="JANBUJ010000184">
    <property type="protein sequence ID" value="KAJ2773742.1"/>
    <property type="molecule type" value="Genomic_DNA"/>
</dbReference>
<proteinExistence type="predicted"/>
<dbReference type="Proteomes" id="UP001140234">
    <property type="component" value="Unassembled WGS sequence"/>
</dbReference>
<comment type="caution">
    <text evidence="1">The sequence shown here is derived from an EMBL/GenBank/DDBJ whole genome shotgun (WGS) entry which is preliminary data.</text>
</comment>
<evidence type="ECO:0000313" key="2">
    <source>
        <dbReference type="Proteomes" id="UP001140234"/>
    </source>
</evidence>
<keyword evidence="2" id="KW-1185">Reference proteome</keyword>
<protein>
    <submittedName>
        <fullName evidence="1">Uncharacterized protein</fullName>
    </submittedName>
</protein>
<sequence length="143" mass="15757">MLDIYTDGSCLYQGQPNASAGIGVYFHDSDGHQFSGHLIGGRQDCLRAEAEAVRHALRMLSEYGRGPLYEPVVIWTDSDYVIHRVRNVQDGQRPGIDDDIFHDIVRMVAASSHPVTFRKVAAHSGNALHDIADSLAKDGAKLR</sequence>
<name>A0ACC1K5M6_9FUNG</name>
<organism evidence="1 2">
    <name type="scientific">Coemansia nantahalensis</name>
    <dbReference type="NCBI Taxonomy" id="2789366"/>
    <lineage>
        <taxon>Eukaryota</taxon>
        <taxon>Fungi</taxon>
        <taxon>Fungi incertae sedis</taxon>
        <taxon>Zoopagomycota</taxon>
        <taxon>Kickxellomycotina</taxon>
        <taxon>Kickxellomycetes</taxon>
        <taxon>Kickxellales</taxon>
        <taxon>Kickxellaceae</taxon>
        <taxon>Coemansia</taxon>
    </lineage>
</organism>
<evidence type="ECO:0000313" key="1">
    <source>
        <dbReference type="EMBL" id="KAJ2773742.1"/>
    </source>
</evidence>
<gene>
    <name evidence="1" type="ORF">IWQ57_001158</name>
</gene>
<reference evidence="1" key="1">
    <citation type="submission" date="2022-07" db="EMBL/GenBank/DDBJ databases">
        <title>Phylogenomic reconstructions and comparative analyses of Kickxellomycotina fungi.</title>
        <authorList>
            <person name="Reynolds N.K."/>
            <person name="Stajich J.E."/>
            <person name="Barry K."/>
            <person name="Grigoriev I.V."/>
            <person name="Crous P."/>
            <person name="Smith M.E."/>
        </authorList>
    </citation>
    <scope>NUCLEOTIDE SEQUENCE</scope>
    <source>
        <strain evidence="1">CBS 109366</strain>
    </source>
</reference>
<accession>A0ACC1K5M6</accession>